<dbReference type="GO" id="GO:0003677">
    <property type="term" value="F:DNA binding"/>
    <property type="evidence" value="ECO:0007669"/>
    <property type="project" value="UniProtKB-KW"/>
</dbReference>
<evidence type="ECO:0000313" key="9">
    <source>
        <dbReference type="Proteomes" id="UP000033166"/>
    </source>
</evidence>
<comment type="similarity">
    <text evidence="1">Belongs to the site-specific recombinase resolvase family.</text>
</comment>
<dbReference type="KEGG" id="lpk:LACPI_2339"/>
<organism evidence="8 9">
    <name type="scientific">Pseudolactococcus piscium MKFS47</name>
    <dbReference type="NCBI Taxonomy" id="297352"/>
    <lineage>
        <taxon>Bacteria</taxon>
        <taxon>Bacillati</taxon>
        <taxon>Bacillota</taxon>
        <taxon>Bacilli</taxon>
        <taxon>Lactobacillales</taxon>
        <taxon>Streptococcaceae</taxon>
        <taxon>Pseudolactococcus</taxon>
    </lineage>
</organism>
<dbReference type="SUPFAM" id="SSF53041">
    <property type="entry name" value="Resolvase-like"/>
    <property type="match status" value="1"/>
</dbReference>
<accession>A0A0D6E0E9</accession>
<feature type="domain" description="Resolvase/invertase-type recombinase catalytic" evidence="7">
    <location>
        <begin position="1"/>
        <end position="134"/>
    </location>
</feature>
<keyword evidence="4" id="KW-0233">DNA recombination</keyword>
<dbReference type="HOGENOM" id="CLU_010686_8_3_9"/>
<dbReference type="InterPro" id="IPR006119">
    <property type="entry name" value="Resolv_N"/>
</dbReference>
<dbReference type="InterPro" id="IPR050639">
    <property type="entry name" value="SSR_resolvase"/>
</dbReference>
<dbReference type="PANTHER" id="PTHR30461">
    <property type="entry name" value="DNA-INVERTASE FROM LAMBDOID PROPHAGE"/>
    <property type="match status" value="1"/>
</dbReference>
<sequence length="182" mass="21233">MNIGYARVSTSDQKLETQLELLKNAGAEVIYQEKMTGTTIHRPEFEKILQMIRSDDTLIITKLDRFARNTREALEIIQDLFSKGVKINILNMGIIDNTPTGQLTFTIFSAFAQFERDMILTRTREGKNYARENDPLFKEGRPLKYSKEQIEFARELRQQGMTYRMIERKTGISVATLKRRFQ</sequence>
<dbReference type="AlphaFoldDB" id="A0A0D6E0E9"/>
<reference evidence="9" key="1">
    <citation type="submission" date="2015-01" db="EMBL/GenBank/DDBJ databases">
        <authorList>
            <person name="Andreevskaya M."/>
        </authorList>
    </citation>
    <scope>NUCLEOTIDE SEQUENCE [LARGE SCALE GENOMIC DNA]</scope>
    <source>
        <strain evidence="9">MKFS47</strain>
        <plasmid evidence="9">II</plasmid>
    </source>
</reference>
<dbReference type="CDD" id="cd03768">
    <property type="entry name" value="SR_ResInv"/>
    <property type="match status" value="1"/>
</dbReference>
<name>A0A0D6E0E9_9LACT</name>
<evidence type="ECO:0000256" key="6">
    <source>
        <dbReference type="PROSITE-ProRule" id="PRU10137"/>
    </source>
</evidence>
<dbReference type="Proteomes" id="UP000033166">
    <property type="component" value="Plasmid II"/>
</dbReference>
<dbReference type="GO" id="GO:0000150">
    <property type="term" value="F:DNA strand exchange activity"/>
    <property type="evidence" value="ECO:0007669"/>
    <property type="project" value="InterPro"/>
</dbReference>
<evidence type="ECO:0000256" key="5">
    <source>
        <dbReference type="PIRSR" id="PIRSR606118-50"/>
    </source>
</evidence>
<gene>
    <name evidence="8" type="ORF">LACPI_2339</name>
</gene>
<evidence type="ECO:0000259" key="7">
    <source>
        <dbReference type="PROSITE" id="PS51736"/>
    </source>
</evidence>
<dbReference type="PROSITE" id="PS51736">
    <property type="entry name" value="RECOMBINASES_3"/>
    <property type="match status" value="1"/>
</dbReference>
<keyword evidence="8" id="KW-0614">Plasmid</keyword>
<dbReference type="Gene3D" id="3.40.50.1390">
    <property type="entry name" value="Resolvase, N-terminal catalytic domain"/>
    <property type="match status" value="1"/>
</dbReference>
<feature type="active site" description="O-(5'-phospho-DNA)-serine intermediate" evidence="5 6">
    <location>
        <position position="9"/>
    </location>
</feature>
<evidence type="ECO:0000256" key="3">
    <source>
        <dbReference type="ARBA" id="ARBA00023125"/>
    </source>
</evidence>
<dbReference type="Pfam" id="PF00239">
    <property type="entry name" value="Resolvase"/>
    <property type="match status" value="1"/>
</dbReference>
<dbReference type="EMBL" id="LN774770">
    <property type="protein sequence ID" value="CEN29539.1"/>
    <property type="molecule type" value="Genomic_DNA"/>
</dbReference>
<keyword evidence="2" id="KW-0229">DNA integration</keyword>
<dbReference type="InterPro" id="IPR006118">
    <property type="entry name" value="Recombinase_CS"/>
</dbReference>
<evidence type="ECO:0000313" key="8">
    <source>
        <dbReference type="EMBL" id="CEN29539.1"/>
    </source>
</evidence>
<dbReference type="PANTHER" id="PTHR30461:SF26">
    <property type="entry name" value="RESOLVASE HOMOLOG YNEB"/>
    <property type="match status" value="1"/>
</dbReference>
<proteinExistence type="inferred from homology"/>
<evidence type="ECO:0000256" key="4">
    <source>
        <dbReference type="ARBA" id="ARBA00023172"/>
    </source>
</evidence>
<dbReference type="PROSITE" id="PS00397">
    <property type="entry name" value="RECOMBINASES_1"/>
    <property type="match status" value="1"/>
</dbReference>
<dbReference type="Pfam" id="PF02796">
    <property type="entry name" value="HTH_7"/>
    <property type="match status" value="1"/>
</dbReference>
<dbReference type="InterPro" id="IPR009057">
    <property type="entry name" value="Homeodomain-like_sf"/>
</dbReference>
<keyword evidence="3" id="KW-0238">DNA-binding</keyword>
<protein>
    <submittedName>
        <fullName evidence="8">DNA-invertase</fullName>
    </submittedName>
</protein>
<evidence type="ECO:0000256" key="1">
    <source>
        <dbReference type="ARBA" id="ARBA00009913"/>
    </source>
</evidence>
<dbReference type="GO" id="GO:0015074">
    <property type="term" value="P:DNA integration"/>
    <property type="evidence" value="ECO:0007669"/>
    <property type="project" value="UniProtKB-KW"/>
</dbReference>
<dbReference type="RefSeq" id="WP_047916731.1">
    <property type="nucleotide sequence ID" value="NZ_LN774770.1"/>
</dbReference>
<evidence type="ECO:0000256" key="2">
    <source>
        <dbReference type="ARBA" id="ARBA00022908"/>
    </source>
</evidence>
<dbReference type="InterPro" id="IPR006120">
    <property type="entry name" value="Resolvase_HTH_dom"/>
</dbReference>
<dbReference type="Gene3D" id="1.10.10.60">
    <property type="entry name" value="Homeodomain-like"/>
    <property type="match status" value="1"/>
</dbReference>
<dbReference type="SMART" id="SM00857">
    <property type="entry name" value="Resolvase"/>
    <property type="match status" value="1"/>
</dbReference>
<dbReference type="InterPro" id="IPR036162">
    <property type="entry name" value="Resolvase-like_N_sf"/>
</dbReference>
<dbReference type="SUPFAM" id="SSF46689">
    <property type="entry name" value="Homeodomain-like"/>
    <property type="match status" value="1"/>
</dbReference>
<geneLocation type="plasmid" evidence="8 9">
    <name>II</name>
</geneLocation>